<proteinExistence type="predicted"/>
<dbReference type="Proteomes" id="UP001596417">
    <property type="component" value="Unassembled WGS sequence"/>
</dbReference>
<name>A0ABD5YGC9_9EURY</name>
<dbReference type="SMART" id="SM00530">
    <property type="entry name" value="HTH_XRE"/>
    <property type="match status" value="1"/>
</dbReference>
<dbReference type="EMBL" id="JBHTAX010000001">
    <property type="protein sequence ID" value="MFC7188421.1"/>
    <property type="molecule type" value="Genomic_DNA"/>
</dbReference>
<protein>
    <submittedName>
        <fullName evidence="2">Helix-turn-helix domain-containing protein</fullName>
    </submittedName>
</protein>
<dbReference type="GeneID" id="76197954"/>
<dbReference type="Pfam" id="PF01381">
    <property type="entry name" value="HTH_3"/>
    <property type="match status" value="1"/>
</dbReference>
<gene>
    <name evidence="2" type="ORF">ACFQL7_00150</name>
</gene>
<dbReference type="CDD" id="cd00093">
    <property type="entry name" value="HTH_XRE"/>
    <property type="match status" value="1"/>
</dbReference>
<keyword evidence="3" id="KW-1185">Reference proteome</keyword>
<organism evidence="2 3">
    <name type="scientific">Halocatena marina</name>
    <dbReference type="NCBI Taxonomy" id="2934937"/>
    <lineage>
        <taxon>Archaea</taxon>
        <taxon>Methanobacteriati</taxon>
        <taxon>Methanobacteriota</taxon>
        <taxon>Stenosarchaea group</taxon>
        <taxon>Halobacteria</taxon>
        <taxon>Halobacteriales</taxon>
        <taxon>Natronomonadaceae</taxon>
        <taxon>Halocatena</taxon>
    </lineage>
</organism>
<dbReference type="InterPro" id="IPR001387">
    <property type="entry name" value="Cro/C1-type_HTH"/>
</dbReference>
<dbReference type="AlphaFoldDB" id="A0ABD5YGC9"/>
<dbReference type="SUPFAM" id="SSF47413">
    <property type="entry name" value="lambda repressor-like DNA-binding domains"/>
    <property type="match status" value="1"/>
</dbReference>
<dbReference type="PROSITE" id="PS50943">
    <property type="entry name" value="HTH_CROC1"/>
    <property type="match status" value="1"/>
</dbReference>
<dbReference type="InterPro" id="IPR010982">
    <property type="entry name" value="Lambda_DNA-bd_dom_sf"/>
</dbReference>
<evidence type="ECO:0000313" key="3">
    <source>
        <dbReference type="Proteomes" id="UP001596417"/>
    </source>
</evidence>
<dbReference type="RefSeq" id="WP_248903753.1">
    <property type="nucleotide sequence ID" value="NZ_CP109979.1"/>
</dbReference>
<sequence length="307" mass="34362">MEYQPEIKLQEKLSELLMESDSSGAEVAREIGVSPASISQYRKGETQPSLDKLVALARALDVSLDYLVLGESEEAEEVSVGPIAERMDDSLQEMQIRTAERTALVAHVGRQLSQMLDEEIEKFLSEDSGRHLYAGIITDTETGSLEKHSETTRLILRDFSYNMSPTEIPGSFFATVANNLSRGRKYQYLLAQNANTDWSSIVNDFRTLLIEQTKSETAVRNNCSFKITTAPLLSGYALYHLSEDKLEKDDPILYNYVHENNCVDDDGWFGYLIPPSLGGRGEPVMDKEHLANAIGIFESLWPEAEPV</sequence>
<accession>A0ABD5YGC9</accession>
<comment type="caution">
    <text evidence="2">The sequence shown here is derived from an EMBL/GenBank/DDBJ whole genome shotgun (WGS) entry which is preliminary data.</text>
</comment>
<feature type="domain" description="HTH cro/C1-type" evidence="1">
    <location>
        <begin position="25"/>
        <end position="67"/>
    </location>
</feature>
<dbReference type="Gene3D" id="1.10.260.40">
    <property type="entry name" value="lambda repressor-like DNA-binding domains"/>
    <property type="match status" value="1"/>
</dbReference>
<evidence type="ECO:0000313" key="2">
    <source>
        <dbReference type="EMBL" id="MFC7188421.1"/>
    </source>
</evidence>
<reference evidence="2 3" key="1">
    <citation type="journal article" date="2019" name="Int. J. Syst. Evol. Microbiol.">
        <title>The Global Catalogue of Microorganisms (GCM) 10K type strain sequencing project: providing services to taxonomists for standard genome sequencing and annotation.</title>
        <authorList>
            <consortium name="The Broad Institute Genomics Platform"/>
            <consortium name="The Broad Institute Genome Sequencing Center for Infectious Disease"/>
            <person name="Wu L."/>
            <person name="Ma J."/>
        </authorList>
    </citation>
    <scope>NUCLEOTIDE SEQUENCE [LARGE SCALE GENOMIC DNA]</scope>
    <source>
        <strain evidence="2 3">RDMS1</strain>
    </source>
</reference>
<evidence type="ECO:0000259" key="1">
    <source>
        <dbReference type="PROSITE" id="PS50943"/>
    </source>
</evidence>